<sequence length="118" mass="12936">SSGKPKAIAKTLKQLDIEVAILDNLWGDTVANTRVESTVSHQHIYGLLFRVLWPLCSARPFSARNLEFPEQIVHHADADTTLVSSPALLKRLSEEHNPVAIRCVFSSGGPLSNQAAQH</sequence>
<gene>
    <name evidence="1" type="ORF">CA163_24400</name>
</gene>
<dbReference type="Proteomes" id="UP000214596">
    <property type="component" value="Unassembled WGS sequence"/>
</dbReference>
<dbReference type="EMBL" id="NIXT01002416">
    <property type="protein sequence ID" value="OXE30236.1"/>
    <property type="molecule type" value="Genomic_DNA"/>
</dbReference>
<accession>A0A227J556</accession>
<dbReference type="InterPro" id="IPR042099">
    <property type="entry name" value="ANL_N_sf"/>
</dbReference>
<dbReference type="SUPFAM" id="SSF56801">
    <property type="entry name" value="Acetyl-CoA synthetase-like"/>
    <property type="match status" value="1"/>
</dbReference>
<evidence type="ECO:0000313" key="2">
    <source>
        <dbReference type="Proteomes" id="UP000214596"/>
    </source>
</evidence>
<protein>
    <submittedName>
        <fullName evidence="1">AMP-fatty acid ligase</fullName>
    </submittedName>
</protein>
<reference evidence="1 2" key="1">
    <citation type="journal article" date="2017" name="Appl. Environ. Microbiol.">
        <title>Parallel evolution of two clades of a major Atlantic endemic Vibrio parahaemolyticus pathogen lineage by independent acquisition of related pathogenicity islands.</title>
        <authorList>
            <person name="Xu F."/>
            <person name="Gonzalez-Escalona N."/>
            <person name="Drees K.P."/>
            <person name="Sebra R.P."/>
            <person name="Cooper V.S."/>
            <person name="Jones S.H."/>
            <person name="Whistler C.A."/>
        </authorList>
    </citation>
    <scope>NUCLEOTIDE SEQUENCE [LARGE SCALE GENOMIC DNA]</scope>
    <source>
        <strain evidence="1 2">MAVP-3</strain>
    </source>
</reference>
<feature type="non-terminal residue" evidence="1">
    <location>
        <position position="118"/>
    </location>
</feature>
<proteinExistence type="predicted"/>
<organism evidence="1 2">
    <name type="scientific">Vibrio parahaemolyticus</name>
    <dbReference type="NCBI Taxonomy" id="670"/>
    <lineage>
        <taxon>Bacteria</taxon>
        <taxon>Pseudomonadati</taxon>
        <taxon>Pseudomonadota</taxon>
        <taxon>Gammaproteobacteria</taxon>
        <taxon>Vibrionales</taxon>
        <taxon>Vibrionaceae</taxon>
        <taxon>Vibrio</taxon>
    </lineage>
</organism>
<dbReference type="STRING" id="670.ACZ92_11695"/>
<dbReference type="AlphaFoldDB" id="A0A227J556"/>
<keyword evidence="1" id="KW-0436">Ligase</keyword>
<feature type="non-terminal residue" evidence="1">
    <location>
        <position position="1"/>
    </location>
</feature>
<evidence type="ECO:0000313" key="1">
    <source>
        <dbReference type="EMBL" id="OXE30236.1"/>
    </source>
</evidence>
<dbReference type="Gene3D" id="3.40.50.12780">
    <property type="entry name" value="N-terminal domain of ligase-like"/>
    <property type="match status" value="1"/>
</dbReference>
<comment type="caution">
    <text evidence="1">The sequence shown here is derived from an EMBL/GenBank/DDBJ whole genome shotgun (WGS) entry which is preliminary data.</text>
</comment>
<dbReference type="GO" id="GO:0016874">
    <property type="term" value="F:ligase activity"/>
    <property type="evidence" value="ECO:0007669"/>
    <property type="project" value="UniProtKB-KW"/>
</dbReference>
<name>A0A227J556_VIBPH</name>